<evidence type="ECO:0000256" key="1">
    <source>
        <dbReference type="SAM" id="MobiDB-lite"/>
    </source>
</evidence>
<proteinExistence type="predicted"/>
<dbReference type="EMBL" id="JAZAQF010000086">
    <property type="protein sequence ID" value="MFG3818908.1"/>
    <property type="molecule type" value="Genomic_DNA"/>
</dbReference>
<protein>
    <submittedName>
        <fullName evidence="2">Uncharacterized protein</fullName>
    </submittedName>
</protein>
<organism evidence="2 3">
    <name type="scientific">Limnothrix redekei LRLZ20PSL1</name>
    <dbReference type="NCBI Taxonomy" id="3112953"/>
    <lineage>
        <taxon>Bacteria</taxon>
        <taxon>Bacillati</taxon>
        <taxon>Cyanobacteriota</taxon>
        <taxon>Cyanophyceae</taxon>
        <taxon>Pseudanabaenales</taxon>
        <taxon>Pseudanabaenaceae</taxon>
        <taxon>Limnothrix</taxon>
    </lineage>
</organism>
<sequence length="182" mass="19556">MAVLNPVAIAIGPWNLGSGLILIDQPALANPPSLTLELPIYTLTEQRDLVAQAERMAQAAIAQEFQQKPALSMVRVAVLGNRHGNLVPILTVSVTRSQWQQNPRVSAWTQYYASGRLLQRPDPQPAEQPDSVVAAQPANPTQSGQPGTGPRGVGGRGATIDQAWDTGQMTRSQAQDYLSDLD</sequence>
<dbReference type="RefSeq" id="WP_393014523.1">
    <property type="nucleotide sequence ID" value="NZ_JAZAQF010000086.1"/>
</dbReference>
<evidence type="ECO:0000313" key="2">
    <source>
        <dbReference type="EMBL" id="MFG3818908.1"/>
    </source>
</evidence>
<accession>A0ABW7CCN0</accession>
<comment type="caution">
    <text evidence="2">The sequence shown here is derived from an EMBL/GenBank/DDBJ whole genome shotgun (WGS) entry which is preliminary data.</text>
</comment>
<name>A0ABW7CCN0_9CYAN</name>
<keyword evidence="3" id="KW-1185">Reference proteome</keyword>
<dbReference type="Proteomes" id="UP001604335">
    <property type="component" value="Unassembled WGS sequence"/>
</dbReference>
<feature type="compositionally biased region" description="Gly residues" evidence="1">
    <location>
        <begin position="146"/>
        <end position="157"/>
    </location>
</feature>
<gene>
    <name evidence="2" type="ORF">VPK24_14785</name>
</gene>
<evidence type="ECO:0000313" key="3">
    <source>
        <dbReference type="Proteomes" id="UP001604335"/>
    </source>
</evidence>
<feature type="region of interest" description="Disordered" evidence="1">
    <location>
        <begin position="119"/>
        <end position="182"/>
    </location>
</feature>
<feature type="compositionally biased region" description="Polar residues" evidence="1">
    <location>
        <begin position="165"/>
        <end position="176"/>
    </location>
</feature>
<reference evidence="3" key="1">
    <citation type="journal article" date="2024" name="Algal Res.">
        <title>Biochemical, toxicological and genomic investigation of a high-biomass producing Limnothrix strain isolated from Italian shallow drinking water reservoir.</title>
        <authorList>
            <person name="Simonazzi M."/>
            <person name="Shishido T.K."/>
            <person name="Delbaje E."/>
            <person name="Wahlsten M."/>
            <person name="Fewer D.P."/>
            <person name="Sivonen K."/>
            <person name="Pezzolesi L."/>
            <person name="Pistocchi R."/>
        </authorList>
    </citation>
    <scope>NUCLEOTIDE SEQUENCE [LARGE SCALE GENOMIC DNA]</scope>
    <source>
        <strain evidence="3">LRLZ20PSL1</strain>
    </source>
</reference>